<sequence>MSSRIRKAFTHRRKRKEHMVNVPKSVLDFASRDTKKTIARTQALLASVENSITLGNLGGIDIAEMKVLKLELRRSSLWLKRLKQTATKPEDLGLESFVKKTIEEEASLKAPILTKNIQPRMGNASENSHELLKEKVSVASLVSDNEIMTFLEQKIREQINDAAMDIAKEIHEEREAEIQEQLEKVDEAATAESDDKASGQRILQATKKLKKLTPLTSKLEKIIDEEVTRTVTDLNSNPTTKPLISIEPEPLKAFLAEKTKDRADAIFDDALLMEIRNRVKVQINKALKEDFEEFHRKQTEVLRQHLESDNAAADLDDAFIIVGGA</sequence>
<organism evidence="2 3">
    <name type="scientific">Aureobasidium pullulans</name>
    <name type="common">Black yeast</name>
    <name type="synonym">Pullularia pullulans</name>
    <dbReference type="NCBI Taxonomy" id="5580"/>
    <lineage>
        <taxon>Eukaryota</taxon>
        <taxon>Fungi</taxon>
        <taxon>Dikarya</taxon>
        <taxon>Ascomycota</taxon>
        <taxon>Pezizomycotina</taxon>
        <taxon>Dothideomycetes</taxon>
        <taxon>Dothideomycetidae</taxon>
        <taxon>Dothideales</taxon>
        <taxon>Saccotheciaceae</taxon>
        <taxon>Aureobasidium</taxon>
    </lineage>
</organism>
<keyword evidence="1" id="KW-0175">Coiled coil</keyword>
<gene>
    <name evidence="2" type="ORF">D6C94_03078</name>
</gene>
<proteinExistence type="predicted"/>
<evidence type="ECO:0000256" key="1">
    <source>
        <dbReference type="SAM" id="Coils"/>
    </source>
</evidence>
<evidence type="ECO:0000313" key="2">
    <source>
        <dbReference type="EMBL" id="THY76597.1"/>
    </source>
</evidence>
<dbReference type="Proteomes" id="UP000305064">
    <property type="component" value="Unassembled WGS sequence"/>
</dbReference>
<dbReference type="EMBL" id="QZBJ01000015">
    <property type="protein sequence ID" value="THY76597.1"/>
    <property type="molecule type" value="Genomic_DNA"/>
</dbReference>
<comment type="caution">
    <text evidence="2">The sequence shown here is derived from an EMBL/GenBank/DDBJ whole genome shotgun (WGS) entry which is preliminary data.</text>
</comment>
<accession>A0AB38M350</accession>
<protein>
    <submittedName>
        <fullName evidence="2">Uncharacterized protein</fullName>
    </submittedName>
</protein>
<evidence type="ECO:0000313" key="3">
    <source>
        <dbReference type="Proteomes" id="UP000305064"/>
    </source>
</evidence>
<name>A0AB38M350_AURPU</name>
<reference evidence="2 3" key="1">
    <citation type="submission" date="2018-10" db="EMBL/GenBank/DDBJ databases">
        <title>Fifty Aureobasidium pullulans genomes reveal a recombining polyextremotolerant generalist.</title>
        <authorList>
            <person name="Gostincar C."/>
            <person name="Turk M."/>
            <person name="Zajc J."/>
            <person name="Gunde-Cimerman N."/>
        </authorList>
    </citation>
    <scope>NUCLEOTIDE SEQUENCE [LARGE SCALE GENOMIC DNA]</scope>
    <source>
        <strain evidence="2 3">EXF-4256</strain>
    </source>
</reference>
<dbReference type="AlphaFoldDB" id="A0AB38M350"/>
<feature type="coiled-coil region" evidence="1">
    <location>
        <begin position="164"/>
        <end position="191"/>
    </location>
</feature>